<dbReference type="SUPFAM" id="SSF52151">
    <property type="entry name" value="FabD/lysophospholipase-like"/>
    <property type="match status" value="1"/>
</dbReference>
<gene>
    <name evidence="11" type="ORF">PPACK8108_LOCUS22612</name>
</gene>
<protein>
    <recommendedName>
        <fullName evidence="2 9">Lysophospholipase</fullName>
        <ecNumber evidence="2 9">3.1.1.5</ecNumber>
    </recommendedName>
</protein>
<evidence type="ECO:0000256" key="2">
    <source>
        <dbReference type="ARBA" id="ARBA00013274"/>
    </source>
</evidence>
<name>A0AAV0BNL4_PHAPC</name>
<keyword evidence="5 8" id="KW-0442">Lipid degradation</keyword>
<evidence type="ECO:0000256" key="5">
    <source>
        <dbReference type="ARBA" id="ARBA00022963"/>
    </source>
</evidence>
<dbReference type="PANTHER" id="PTHR10728">
    <property type="entry name" value="CYTOSOLIC PHOSPHOLIPASE A2"/>
    <property type="match status" value="1"/>
</dbReference>
<dbReference type="SMART" id="SM00022">
    <property type="entry name" value="PLAc"/>
    <property type="match status" value="1"/>
</dbReference>
<proteinExistence type="inferred from homology"/>
<evidence type="ECO:0000256" key="6">
    <source>
        <dbReference type="ARBA" id="ARBA00023098"/>
    </source>
</evidence>
<feature type="signal peptide" evidence="9">
    <location>
        <begin position="1"/>
        <end position="21"/>
    </location>
</feature>
<dbReference type="Proteomes" id="UP001153365">
    <property type="component" value="Unassembled WGS sequence"/>
</dbReference>
<evidence type="ECO:0000259" key="10">
    <source>
        <dbReference type="PROSITE" id="PS51210"/>
    </source>
</evidence>
<keyword evidence="4 8" id="KW-0378">Hydrolase</keyword>
<dbReference type="Gene3D" id="3.40.1090.10">
    <property type="entry name" value="Cytosolic phospholipase A2 catalytic domain"/>
    <property type="match status" value="1"/>
</dbReference>
<evidence type="ECO:0000256" key="9">
    <source>
        <dbReference type="RuleBase" id="RU362103"/>
    </source>
</evidence>
<feature type="chain" id="PRO_5043107118" description="Lysophospholipase" evidence="9">
    <location>
        <begin position="22"/>
        <end position="613"/>
    </location>
</feature>
<dbReference type="Pfam" id="PF01735">
    <property type="entry name" value="PLA2_B"/>
    <property type="match status" value="1"/>
</dbReference>
<dbReference type="EC" id="3.1.1.5" evidence="2 9"/>
<keyword evidence="3 9" id="KW-0732">Signal</keyword>
<dbReference type="EMBL" id="CALTRL010005907">
    <property type="protein sequence ID" value="CAH7687776.1"/>
    <property type="molecule type" value="Genomic_DNA"/>
</dbReference>
<keyword evidence="7" id="KW-0325">Glycoprotein</keyword>
<comment type="catalytic activity">
    <reaction evidence="9">
        <text>a 1-acyl-sn-glycero-3-phosphocholine + H2O = sn-glycerol 3-phosphocholine + a fatty acid + H(+)</text>
        <dbReference type="Rhea" id="RHEA:15177"/>
        <dbReference type="ChEBI" id="CHEBI:15377"/>
        <dbReference type="ChEBI" id="CHEBI:15378"/>
        <dbReference type="ChEBI" id="CHEBI:16870"/>
        <dbReference type="ChEBI" id="CHEBI:28868"/>
        <dbReference type="ChEBI" id="CHEBI:58168"/>
        <dbReference type="EC" id="3.1.1.5"/>
    </reaction>
</comment>
<keyword evidence="6 8" id="KW-0443">Lipid metabolism</keyword>
<evidence type="ECO:0000313" key="12">
    <source>
        <dbReference type="Proteomes" id="UP001153365"/>
    </source>
</evidence>
<sequence>MLLRILFVCLVFCCFKSRTKETPNSYAPSFGPCPSGPLVRYAGTVAAGDQKIGSKEADYIRRRRAEVLPGAYKAYLSNVQSSLRRKHEKLPPYVARILSGSSENLPRVSAAISGGGLRAVLFGAGVLNALDGRNASSAKTGTGGLLQALDYISGLSGGSGLVLAMAQANFPTIYEAAFGSKRRQVLNKKTDLKHGVTNGWLTHLSYALAGVPGQTGQGLSSAEKALQMAVSSQVLEKAHRGFDITISDTYGRMLAYHFSNGTTEENFFRKHFAHGMGETLSGLIHNVPTIQTASQPFPIVTSLAQSPRQDYSKLLSPAAAIPLTNNHYEFNIFETGSWDPNLSSFIKTSSLGTTLYKGKPANPASCVSNFDNLGFIMATSACIFSKFQAITSLFVPSSSGTSLPLSSMNTSRIPNPFHGLGTDGYLDRDTKTLSLLDSALSGENIPFAPLLVPARKVDVIIAVDAVGAKGEWSDGSSLFATAVHSSLMPSKSYPFPRIYGSPASFNPSHPVFLGCEEPVGVPLVVFIPNSPPMDGTAPTTNIPVLSLQVPTGNAMAMLDGATKLAKRGKSQDSLWSACLACAVVDRRRARLNVKRTGICASCFDRYCNKPSAK</sequence>
<comment type="caution">
    <text evidence="11">The sequence shown here is derived from an EMBL/GenBank/DDBJ whole genome shotgun (WGS) entry which is preliminary data.</text>
</comment>
<comment type="similarity">
    <text evidence="1 9">Belongs to the lysophospholipase family.</text>
</comment>
<feature type="domain" description="PLA2c" evidence="10">
    <location>
        <begin position="54"/>
        <end position="613"/>
    </location>
</feature>
<dbReference type="AlphaFoldDB" id="A0AAV0BNL4"/>
<dbReference type="GO" id="GO:0004622">
    <property type="term" value="F:phosphatidylcholine lysophospholipase activity"/>
    <property type="evidence" value="ECO:0007669"/>
    <property type="project" value="UniProtKB-EC"/>
</dbReference>
<dbReference type="GO" id="GO:0004623">
    <property type="term" value="F:phospholipase A2 activity"/>
    <property type="evidence" value="ECO:0007669"/>
    <property type="project" value="TreeGrafter"/>
</dbReference>
<dbReference type="PANTHER" id="PTHR10728:SF33">
    <property type="entry name" value="LYSOPHOSPHOLIPASE 1-RELATED"/>
    <property type="match status" value="1"/>
</dbReference>
<evidence type="ECO:0000313" key="11">
    <source>
        <dbReference type="EMBL" id="CAH7687776.1"/>
    </source>
</evidence>
<dbReference type="InterPro" id="IPR016035">
    <property type="entry name" value="Acyl_Trfase/lysoPLipase"/>
</dbReference>
<reference evidence="11" key="1">
    <citation type="submission" date="2022-06" db="EMBL/GenBank/DDBJ databases">
        <authorList>
            <consortium name="SYNGENTA / RWTH Aachen University"/>
        </authorList>
    </citation>
    <scope>NUCLEOTIDE SEQUENCE</scope>
</reference>
<evidence type="ECO:0000256" key="1">
    <source>
        <dbReference type="ARBA" id="ARBA00008780"/>
    </source>
</evidence>
<accession>A0AAV0BNL4</accession>
<evidence type="ECO:0000256" key="7">
    <source>
        <dbReference type="ARBA" id="ARBA00023180"/>
    </source>
</evidence>
<evidence type="ECO:0000256" key="3">
    <source>
        <dbReference type="ARBA" id="ARBA00022729"/>
    </source>
</evidence>
<dbReference type="GO" id="GO:0046475">
    <property type="term" value="P:glycerophospholipid catabolic process"/>
    <property type="evidence" value="ECO:0007669"/>
    <property type="project" value="TreeGrafter"/>
</dbReference>
<organism evidence="11 12">
    <name type="scientific">Phakopsora pachyrhizi</name>
    <name type="common">Asian soybean rust disease fungus</name>
    <dbReference type="NCBI Taxonomy" id="170000"/>
    <lineage>
        <taxon>Eukaryota</taxon>
        <taxon>Fungi</taxon>
        <taxon>Dikarya</taxon>
        <taxon>Basidiomycota</taxon>
        <taxon>Pucciniomycotina</taxon>
        <taxon>Pucciniomycetes</taxon>
        <taxon>Pucciniales</taxon>
        <taxon>Phakopsoraceae</taxon>
        <taxon>Phakopsora</taxon>
    </lineage>
</organism>
<dbReference type="PROSITE" id="PS51210">
    <property type="entry name" value="PLA2C"/>
    <property type="match status" value="1"/>
</dbReference>
<dbReference type="InterPro" id="IPR002642">
    <property type="entry name" value="LysoPLipase_cat_dom"/>
</dbReference>
<keyword evidence="12" id="KW-1185">Reference proteome</keyword>
<evidence type="ECO:0000256" key="8">
    <source>
        <dbReference type="PROSITE-ProRule" id="PRU00555"/>
    </source>
</evidence>
<dbReference type="GO" id="GO:0005829">
    <property type="term" value="C:cytosol"/>
    <property type="evidence" value="ECO:0007669"/>
    <property type="project" value="TreeGrafter"/>
</dbReference>
<evidence type="ECO:0000256" key="4">
    <source>
        <dbReference type="ARBA" id="ARBA00022801"/>
    </source>
</evidence>